<dbReference type="AlphaFoldDB" id="D8M7T6"/>
<dbReference type="InParanoid" id="D8M7T6"/>
<feature type="signal peptide" evidence="4">
    <location>
        <begin position="1"/>
        <end position="23"/>
    </location>
</feature>
<dbReference type="EMBL" id="FN668672">
    <property type="protein sequence ID" value="CBK24125.2"/>
    <property type="molecule type" value="Genomic_DNA"/>
</dbReference>
<proteinExistence type="predicted"/>
<dbReference type="GeneID" id="24920953"/>
<accession>D8M7T6</accession>
<evidence type="ECO:0000313" key="6">
    <source>
        <dbReference type="EMBL" id="CBK24125.2"/>
    </source>
</evidence>
<dbReference type="OMA" id="LCCANGM"/>
<keyword evidence="1 4" id="KW-0732">Signal</keyword>
<evidence type="ECO:0000256" key="2">
    <source>
        <dbReference type="ARBA" id="ARBA00023157"/>
    </source>
</evidence>
<keyword evidence="3" id="KW-0812">Transmembrane</keyword>
<evidence type="ECO:0000313" key="7">
    <source>
        <dbReference type="Proteomes" id="UP000008312"/>
    </source>
</evidence>
<feature type="chain" id="PRO_5003117787" description="MRH domain-containing protein" evidence="4">
    <location>
        <begin position="24"/>
        <end position="302"/>
    </location>
</feature>
<keyword evidence="7" id="KW-1185">Reference proteome</keyword>
<evidence type="ECO:0000256" key="4">
    <source>
        <dbReference type="SAM" id="SignalP"/>
    </source>
</evidence>
<dbReference type="InterPro" id="IPR000742">
    <property type="entry name" value="EGF"/>
</dbReference>
<sequence length="302" mass="34047">MRVIPYIVLLSVVLADWCKPTFSNIPYDLTKLQRSDSDYYVKLYSPDDSWNRTIVFNVCRDTVSIPRDINGGNGCDETPHTVDGDQAIMTSESAPAFLIEKKGAASAACYRLGLQANQQKNMDVELYDVTDPAMGVNIKYTEGDYCCPYHQCESYQYRQKSLTVSFRCADARTDIPTMSSIETSNNECDYKLYFLNVNACPTNCPVVDNNVCGSHGVCGYDSNIKTTRCFCTMQYTGADCTVFQYKSLLSMNTLVIVLTIVLTLVTISTIFYVWNKLRKINVNPDAFENLENKFNELGQMAY</sequence>
<dbReference type="SUPFAM" id="SSF57196">
    <property type="entry name" value="EGF/Laminin"/>
    <property type="match status" value="1"/>
</dbReference>
<dbReference type="Gene3D" id="2.70.130.10">
    <property type="entry name" value="Mannose-6-phosphate receptor binding domain"/>
    <property type="match status" value="1"/>
</dbReference>
<name>D8M7T6_BLAHO</name>
<evidence type="ECO:0000256" key="1">
    <source>
        <dbReference type="ARBA" id="ARBA00022729"/>
    </source>
</evidence>
<gene>
    <name evidence="6" type="ORF">GSBLH_T00003893001</name>
</gene>
<evidence type="ECO:0000256" key="3">
    <source>
        <dbReference type="SAM" id="Phobius"/>
    </source>
</evidence>
<dbReference type="SUPFAM" id="SSF50911">
    <property type="entry name" value="Mannose 6-phosphate receptor domain"/>
    <property type="match status" value="1"/>
</dbReference>
<reference evidence="6" key="1">
    <citation type="submission" date="2010-02" db="EMBL/GenBank/DDBJ databases">
        <title>Sequencing and annotation of the Blastocystis hominis genome.</title>
        <authorList>
            <person name="Wincker P."/>
        </authorList>
    </citation>
    <scope>NUCLEOTIDE SEQUENCE</scope>
    <source>
        <strain evidence="6">Singapore isolate B</strain>
    </source>
</reference>
<dbReference type="InterPro" id="IPR009011">
    <property type="entry name" value="Man6P_isomerase_rcpt-bd_dom_sf"/>
</dbReference>
<keyword evidence="3" id="KW-0472">Membrane</keyword>
<feature type="transmembrane region" description="Helical" evidence="3">
    <location>
        <begin position="254"/>
        <end position="274"/>
    </location>
</feature>
<protein>
    <recommendedName>
        <fullName evidence="5">MRH domain-containing protein</fullName>
    </recommendedName>
</protein>
<organism evidence="6">
    <name type="scientific">Blastocystis hominis</name>
    <dbReference type="NCBI Taxonomy" id="12968"/>
    <lineage>
        <taxon>Eukaryota</taxon>
        <taxon>Sar</taxon>
        <taxon>Stramenopiles</taxon>
        <taxon>Bigyra</taxon>
        <taxon>Opalozoa</taxon>
        <taxon>Opalinata</taxon>
        <taxon>Blastocystidae</taxon>
        <taxon>Blastocystis</taxon>
    </lineage>
</organism>
<evidence type="ECO:0000259" key="5">
    <source>
        <dbReference type="PROSITE" id="PS51914"/>
    </source>
</evidence>
<keyword evidence="3" id="KW-1133">Transmembrane helix</keyword>
<dbReference type="PROSITE" id="PS00022">
    <property type="entry name" value="EGF_1"/>
    <property type="match status" value="1"/>
</dbReference>
<feature type="domain" description="MRH" evidence="5">
    <location>
        <begin position="37"/>
        <end position="202"/>
    </location>
</feature>
<keyword evidence="2" id="KW-1015">Disulfide bond</keyword>
<dbReference type="InterPro" id="IPR044865">
    <property type="entry name" value="MRH_dom"/>
</dbReference>
<dbReference type="PROSITE" id="PS51914">
    <property type="entry name" value="MRH"/>
    <property type="match status" value="1"/>
</dbReference>
<dbReference type="OrthoDB" id="196411at2759"/>
<dbReference type="RefSeq" id="XP_012898173.1">
    <property type="nucleotide sequence ID" value="XM_013042719.1"/>
</dbReference>
<dbReference type="Proteomes" id="UP000008312">
    <property type="component" value="Unassembled WGS sequence"/>
</dbReference>